<comment type="caution">
    <text evidence="2">The sequence shown here is derived from an EMBL/GenBank/DDBJ whole genome shotgun (WGS) entry which is preliminary data.</text>
</comment>
<organism evidence="2 3">
    <name type="scientific">Methylobacterium haplocladii</name>
    <dbReference type="NCBI Taxonomy" id="1176176"/>
    <lineage>
        <taxon>Bacteria</taxon>
        <taxon>Pseudomonadati</taxon>
        <taxon>Pseudomonadota</taxon>
        <taxon>Alphaproteobacteria</taxon>
        <taxon>Hyphomicrobiales</taxon>
        <taxon>Methylobacteriaceae</taxon>
        <taxon>Methylobacterium</taxon>
    </lineage>
</organism>
<gene>
    <name evidence="2" type="ORF">MHA02_42190</name>
</gene>
<evidence type="ECO:0000313" key="3">
    <source>
        <dbReference type="Proteomes" id="UP000321258"/>
    </source>
</evidence>
<reference evidence="2 3" key="1">
    <citation type="submission" date="2019-07" db="EMBL/GenBank/DDBJ databases">
        <title>Whole genome shotgun sequence of Methylobacterium haplocladii NBRC 107714.</title>
        <authorList>
            <person name="Hosoyama A."/>
            <person name="Uohara A."/>
            <person name="Ohji S."/>
            <person name="Ichikawa N."/>
        </authorList>
    </citation>
    <scope>NUCLEOTIDE SEQUENCE [LARGE SCALE GENOMIC DNA]</scope>
    <source>
        <strain evidence="2 3">NBRC 107714</strain>
    </source>
</reference>
<sequence length="74" mass="8071">MPLYRFDLQHGAEKPQRISNLAPDDAKARATALAMMASFGGDTERIENEGAIVVPVRDEFGRLISTIRLAGSNL</sequence>
<dbReference type="Proteomes" id="UP000321258">
    <property type="component" value="Unassembled WGS sequence"/>
</dbReference>
<evidence type="ECO:0000259" key="1">
    <source>
        <dbReference type="Pfam" id="PF21834"/>
    </source>
</evidence>
<dbReference type="InterPro" id="IPR054189">
    <property type="entry name" value="DUF6894"/>
</dbReference>
<name>A0A512IVT9_9HYPH</name>
<keyword evidence="3" id="KW-1185">Reference proteome</keyword>
<protein>
    <recommendedName>
        <fullName evidence="1">DUF6894 domain-containing protein</fullName>
    </recommendedName>
</protein>
<dbReference type="Pfam" id="PF21834">
    <property type="entry name" value="DUF6894"/>
    <property type="match status" value="1"/>
</dbReference>
<accession>A0A512IVT9</accession>
<dbReference type="EMBL" id="BJZT01000057">
    <property type="protein sequence ID" value="GEP01832.1"/>
    <property type="molecule type" value="Genomic_DNA"/>
</dbReference>
<dbReference type="AlphaFoldDB" id="A0A512IVT9"/>
<dbReference type="RefSeq" id="WP_147082495.1">
    <property type="nucleotide sequence ID" value="NZ_BJZT01000057.1"/>
</dbReference>
<feature type="domain" description="DUF6894" evidence="1">
    <location>
        <begin position="3"/>
        <end position="69"/>
    </location>
</feature>
<evidence type="ECO:0000313" key="2">
    <source>
        <dbReference type="EMBL" id="GEP01832.1"/>
    </source>
</evidence>
<proteinExistence type="predicted"/>